<dbReference type="OrthoDB" id="9776556at2"/>
<evidence type="ECO:0000313" key="6">
    <source>
        <dbReference type="EMBL" id="TDW03541.1"/>
    </source>
</evidence>
<reference evidence="6 7" key="1">
    <citation type="submission" date="2019-03" db="EMBL/GenBank/DDBJ databases">
        <title>Subsurface microbial communities from deep shales in Ohio and West Virginia, USA.</title>
        <authorList>
            <person name="Wrighton K."/>
        </authorList>
    </citation>
    <scope>NUCLEOTIDE SEQUENCE [LARGE SCALE GENOMIC DNA]</scope>
    <source>
        <strain evidence="6 7">MSL9.2</strain>
    </source>
</reference>
<evidence type="ECO:0000256" key="3">
    <source>
        <dbReference type="ARBA" id="ARBA00022741"/>
    </source>
</evidence>
<dbReference type="SMART" id="SM00382">
    <property type="entry name" value="AAA"/>
    <property type="match status" value="1"/>
</dbReference>
<comment type="similarity">
    <text evidence="1">Belongs to the ABC transporter superfamily.</text>
</comment>
<dbReference type="PANTHER" id="PTHR43117:SF4">
    <property type="entry name" value="OSMOPROTECTANT IMPORT ATP-BINDING PROTEIN OSMV"/>
    <property type="match status" value="1"/>
</dbReference>
<dbReference type="InterPro" id="IPR017871">
    <property type="entry name" value="ABC_transporter-like_CS"/>
</dbReference>
<evidence type="ECO:0000256" key="1">
    <source>
        <dbReference type="ARBA" id="ARBA00005417"/>
    </source>
</evidence>
<dbReference type="AlphaFoldDB" id="A0A4R7YZ67"/>
<dbReference type="GO" id="GO:0005524">
    <property type="term" value="F:ATP binding"/>
    <property type="evidence" value="ECO:0007669"/>
    <property type="project" value="UniProtKB-KW"/>
</dbReference>
<dbReference type="InterPro" id="IPR003439">
    <property type="entry name" value="ABC_transporter-like_ATP-bd"/>
</dbReference>
<keyword evidence="6" id="KW-0449">Lipoprotein</keyword>
<dbReference type="Proteomes" id="UP000294697">
    <property type="component" value="Unassembled WGS sequence"/>
</dbReference>
<dbReference type="PROSITE" id="PS00211">
    <property type="entry name" value="ABC_TRANSPORTER_1"/>
    <property type="match status" value="1"/>
</dbReference>
<dbReference type="InterPro" id="IPR003593">
    <property type="entry name" value="AAA+_ATPase"/>
</dbReference>
<evidence type="ECO:0000313" key="7">
    <source>
        <dbReference type="Proteomes" id="UP000294697"/>
    </source>
</evidence>
<accession>A0A4R7YZ67</accession>
<organism evidence="6 7">
    <name type="scientific">Halanaerobium saccharolyticum</name>
    <dbReference type="NCBI Taxonomy" id="43595"/>
    <lineage>
        <taxon>Bacteria</taxon>
        <taxon>Bacillati</taxon>
        <taxon>Bacillota</taxon>
        <taxon>Clostridia</taxon>
        <taxon>Halanaerobiales</taxon>
        <taxon>Halanaerobiaceae</taxon>
        <taxon>Halanaerobium</taxon>
    </lineage>
</organism>
<keyword evidence="4" id="KW-0067">ATP-binding</keyword>
<keyword evidence="3" id="KW-0547">Nucleotide-binding</keyword>
<dbReference type="PANTHER" id="PTHR43117">
    <property type="entry name" value="OSMOPROTECTANT IMPORT ATP-BINDING PROTEIN OSMV"/>
    <property type="match status" value="1"/>
</dbReference>
<dbReference type="PROSITE" id="PS50893">
    <property type="entry name" value="ABC_TRANSPORTER_2"/>
    <property type="match status" value="1"/>
</dbReference>
<dbReference type="InterPro" id="IPR027417">
    <property type="entry name" value="P-loop_NTPase"/>
</dbReference>
<protein>
    <submittedName>
        <fullName evidence="6">ABC-type lipoprotein export system ATPase subunit</fullName>
    </submittedName>
</protein>
<dbReference type="EMBL" id="SODA01000012">
    <property type="protein sequence ID" value="TDW03541.1"/>
    <property type="molecule type" value="Genomic_DNA"/>
</dbReference>
<dbReference type="RefSeq" id="WP_133960283.1">
    <property type="nucleotide sequence ID" value="NZ_SODA01000012.1"/>
</dbReference>
<proteinExistence type="inferred from homology"/>
<comment type="caution">
    <text evidence="6">The sequence shown here is derived from an EMBL/GenBank/DDBJ whole genome shotgun (WGS) entry which is preliminary data.</text>
</comment>
<dbReference type="SUPFAM" id="SSF52540">
    <property type="entry name" value="P-loop containing nucleoside triphosphate hydrolases"/>
    <property type="match status" value="1"/>
</dbReference>
<name>A0A4R7YZ67_9FIRM</name>
<dbReference type="GO" id="GO:0016887">
    <property type="term" value="F:ATP hydrolysis activity"/>
    <property type="evidence" value="ECO:0007669"/>
    <property type="project" value="InterPro"/>
</dbReference>
<evidence type="ECO:0000259" key="5">
    <source>
        <dbReference type="PROSITE" id="PS50893"/>
    </source>
</evidence>
<dbReference type="Gene3D" id="3.40.50.300">
    <property type="entry name" value="P-loop containing nucleotide triphosphate hydrolases"/>
    <property type="match status" value="1"/>
</dbReference>
<sequence>MISKDKLKNLSVNEIIEEYPYTEGFFEDQKLAVDDQDKSLKEIFSELTREEMEDVVFDLDQFADSLASHIRNMQEFLGENDSIVGTLSILAGNDKDGNKEGYDKLDIKSGEIISIVGPTGSGKSRLLADIEWTAQGDTPTERQILINDEVPDKKWRFTGGKKLVAQLSQNMNFVMDLSVMEFLNLHAESRLIDNQEEVVERIFNEANQLAGEQFGRGTQITSLSGGQSRALMIADTAILSSSPIILIDEIENAGINREKALELLVGEEKIVLMATHDPILALMGDKRIIINNGGIKDIIETTVEEKELMQELKVLDKVMTDLRDDLRYGNNLSRISDELAEIKTA</sequence>
<evidence type="ECO:0000256" key="4">
    <source>
        <dbReference type="ARBA" id="ARBA00022840"/>
    </source>
</evidence>
<keyword evidence="2" id="KW-0813">Transport</keyword>
<feature type="domain" description="ABC transporter" evidence="5">
    <location>
        <begin position="84"/>
        <end position="318"/>
    </location>
</feature>
<dbReference type="Pfam" id="PF00005">
    <property type="entry name" value="ABC_tran"/>
    <property type="match status" value="1"/>
</dbReference>
<evidence type="ECO:0000256" key="2">
    <source>
        <dbReference type="ARBA" id="ARBA00022448"/>
    </source>
</evidence>
<gene>
    <name evidence="6" type="ORF">C8C77_11275</name>
</gene>